<dbReference type="RefSeq" id="WP_235117714.1">
    <property type="nucleotide sequence ID" value="NZ_CP090978.1"/>
</dbReference>
<dbReference type="InterPro" id="IPR035891">
    <property type="entry name" value="CheY-binding_CheA"/>
</dbReference>
<protein>
    <recommendedName>
        <fullName evidence="2">Chemotaxis protein CheA P2 response regulator-binding domain-containing protein</fullName>
    </recommendedName>
</protein>
<proteinExistence type="predicted"/>
<dbReference type="InterPro" id="IPR037052">
    <property type="entry name" value="CheA-like_P2_sf"/>
</dbReference>
<feature type="region of interest" description="Disordered" evidence="1">
    <location>
        <begin position="137"/>
        <end position="164"/>
    </location>
</feature>
<feature type="compositionally biased region" description="Polar residues" evidence="1">
    <location>
        <begin position="146"/>
        <end position="164"/>
    </location>
</feature>
<evidence type="ECO:0000256" key="1">
    <source>
        <dbReference type="SAM" id="MobiDB-lite"/>
    </source>
</evidence>
<feature type="domain" description="Chemotaxis protein CheA P2 response regulator-binding" evidence="2">
    <location>
        <begin position="48"/>
        <end position="124"/>
    </location>
</feature>
<sequence length="164" mass="18722">MDQLLNQSAHVNTTEQSRIQSGINPLWDMNEEEIQRILQAMQQGEQLYAIHIRLRDDLPLPLARMHVIMNECHALGKVANTHPSIDDLEMNASELQILLTSSLKDSEIRERVFLDSDISSYTIELLDSFPLMEQDPTINEADRIAEQTSKSLPTKQQTAPDKKE</sequence>
<dbReference type="Proteomes" id="UP001649230">
    <property type="component" value="Chromosome"/>
</dbReference>
<evidence type="ECO:0000313" key="4">
    <source>
        <dbReference type="Proteomes" id="UP001649230"/>
    </source>
</evidence>
<evidence type="ECO:0000313" key="3">
    <source>
        <dbReference type="EMBL" id="UJF31368.1"/>
    </source>
</evidence>
<organism evidence="3 4">
    <name type="scientific">Paenibacillus hexagrammi</name>
    <dbReference type="NCBI Taxonomy" id="2908839"/>
    <lineage>
        <taxon>Bacteria</taxon>
        <taxon>Bacillati</taxon>
        <taxon>Bacillota</taxon>
        <taxon>Bacilli</taxon>
        <taxon>Bacillales</taxon>
        <taxon>Paenibacillaceae</taxon>
        <taxon>Paenibacillus</taxon>
    </lineage>
</organism>
<evidence type="ECO:0000259" key="2">
    <source>
        <dbReference type="Pfam" id="PF07194"/>
    </source>
</evidence>
<dbReference type="Pfam" id="PF07194">
    <property type="entry name" value="P2"/>
    <property type="match status" value="1"/>
</dbReference>
<dbReference type="EMBL" id="CP090978">
    <property type="protein sequence ID" value="UJF31368.1"/>
    <property type="molecule type" value="Genomic_DNA"/>
</dbReference>
<reference evidence="3 4" key="1">
    <citation type="journal article" date="2024" name="Int. J. Syst. Evol. Microbiol.">
        <title>Paenibacillus hexagrammi sp. nov., a novel bacterium isolated from the gut content of Hexagrammos agrammus.</title>
        <authorList>
            <person name="Jung H.K."/>
            <person name="Kim D.G."/>
            <person name="Zin H."/>
            <person name="Park J."/>
            <person name="Jung H."/>
            <person name="Kim Y.O."/>
            <person name="Kong H.J."/>
            <person name="Kim J.W."/>
            <person name="Kim Y.S."/>
        </authorList>
    </citation>
    <scope>NUCLEOTIDE SEQUENCE [LARGE SCALE GENOMIC DNA]</scope>
    <source>
        <strain evidence="3 4">YPD9-1</strain>
    </source>
</reference>
<name>A0ABY3SBK9_9BACL</name>
<dbReference type="InterPro" id="IPR010808">
    <property type="entry name" value="CheA_P2-bd"/>
</dbReference>
<keyword evidence="4" id="KW-1185">Reference proteome</keyword>
<dbReference type="SUPFAM" id="SSF55052">
    <property type="entry name" value="CheY-binding domain of CheA"/>
    <property type="match status" value="1"/>
</dbReference>
<dbReference type="Gene3D" id="3.30.70.1110">
    <property type="entry name" value="Histidine kinase CheA-like, P2 response regulator-binding domain"/>
    <property type="match status" value="1"/>
</dbReference>
<accession>A0ABY3SBK9</accession>
<gene>
    <name evidence="3" type="ORF">L0M14_16150</name>
</gene>